<dbReference type="Proteomes" id="UP000004594">
    <property type="component" value="Unassembled WGS sequence"/>
</dbReference>
<dbReference type="GO" id="GO:0005886">
    <property type="term" value="C:plasma membrane"/>
    <property type="evidence" value="ECO:0007669"/>
    <property type="project" value="UniProtKB-SubCell"/>
</dbReference>
<feature type="transmembrane region" description="Helical" evidence="8">
    <location>
        <begin position="96"/>
        <end position="118"/>
    </location>
</feature>
<reference evidence="9 10" key="1">
    <citation type="submission" date="2010-11" db="EMBL/GenBank/DDBJ databases">
        <authorList>
            <person name="Durkin A.S."/>
            <person name="Madupu R."/>
            <person name="Torralba M."/>
            <person name="Gillis M."/>
            <person name="Methe B."/>
            <person name="Sutton G."/>
            <person name="Nelson K.E."/>
        </authorList>
    </citation>
    <scope>NUCLEOTIDE SEQUENCE [LARGE SCALE GENOMIC DNA]</scope>
    <source>
        <strain evidence="9 10">UPII 345-E</strain>
    </source>
</reference>
<keyword evidence="5" id="KW-0133">Cell shape</keyword>
<comment type="subcellular location">
    <subcellularLocation>
        <location evidence="1">Cell membrane</location>
        <topology evidence="1">Multi-pass membrane protein</topology>
    </subcellularLocation>
</comment>
<feature type="transmembrane region" description="Helical" evidence="8">
    <location>
        <begin position="63"/>
        <end position="84"/>
    </location>
</feature>
<evidence type="ECO:0000256" key="4">
    <source>
        <dbReference type="ARBA" id="ARBA00022692"/>
    </source>
</evidence>
<keyword evidence="4 8" id="KW-0812">Transmembrane</keyword>
<evidence type="ECO:0000256" key="5">
    <source>
        <dbReference type="ARBA" id="ARBA00022960"/>
    </source>
</evidence>
<keyword evidence="3" id="KW-1003">Cell membrane</keyword>
<gene>
    <name evidence="9" type="primary">mreD</name>
    <name evidence="9" type="ORF">HMPREF9220_1069</name>
</gene>
<feature type="transmembrane region" description="Helical" evidence="8">
    <location>
        <begin position="6"/>
        <end position="26"/>
    </location>
</feature>
<dbReference type="EMBL" id="AENT01000012">
    <property type="protein sequence ID" value="EFR42904.1"/>
    <property type="molecule type" value="Genomic_DNA"/>
</dbReference>
<dbReference type="InterPro" id="IPR007227">
    <property type="entry name" value="Cell_shape_determining_MreD"/>
</dbReference>
<keyword evidence="6 8" id="KW-1133">Transmembrane helix</keyword>
<evidence type="ECO:0000313" key="9">
    <source>
        <dbReference type="EMBL" id="EFR42904.1"/>
    </source>
</evidence>
<dbReference type="RefSeq" id="WP_007554292.1">
    <property type="nucleotide sequence ID" value="NZ_AENT01000012.1"/>
</dbReference>
<accession>E4L886</accession>
<dbReference type="NCBIfam" id="TIGR03426">
    <property type="entry name" value="shape_MreD"/>
    <property type="match status" value="1"/>
</dbReference>
<evidence type="ECO:0000256" key="6">
    <source>
        <dbReference type="ARBA" id="ARBA00022989"/>
    </source>
</evidence>
<dbReference type="AlphaFoldDB" id="E4L886"/>
<feature type="transmembrane region" description="Helical" evidence="8">
    <location>
        <begin position="33"/>
        <end position="57"/>
    </location>
</feature>
<evidence type="ECO:0000256" key="2">
    <source>
        <dbReference type="ARBA" id="ARBA00007776"/>
    </source>
</evidence>
<organism evidence="9 10">
    <name type="scientific">Dialister micraerophilus UPII 345-E</name>
    <dbReference type="NCBI Taxonomy" id="910314"/>
    <lineage>
        <taxon>Bacteria</taxon>
        <taxon>Bacillati</taxon>
        <taxon>Bacillota</taxon>
        <taxon>Negativicutes</taxon>
        <taxon>Veillonellales</taxon>
        <taxon>Veillonellaceae</taxon>
        <taxon>Dialister</taxon>
    </lineage>
</organism>
<evidence type="ECO:0000256" key="1">
    <source>
        <dbReference type="ARBA" id="ARBA00004651"/>
    </source>
</evidence>
<comment type="caution">
    <text evidence="9">The sequence shown here is derived from an EMBL/GenBank/DDBJ whole genome shotgun (WGS) entry which is preliminary data.</text>
</comment>
<dbReference type="GO" id="GO:0008360">
    <property type="term" value="P:regulation of cell shape"/>
    <property type="evidence" value="ECO:0007669"/>
    <property type="project" value="UniProtKB-KW"/>
</dbReference>
<dbReference type="eggNOG" id="COG2891">
    <property type="taxonomic scope" value="Bacteria"/>
</dbReference>
<dbReference type="Pfam" id="PF04093">
    <property type="entry name" value="MreD"/>
    <property type="match status" value="1"/>
</dbReference>
<evidence type="ECO:0000256" key="8">
    <source>
        <dbReference type="SAM" id="Phobius"/>
    </source>
</evidence>
<dbReference type="OrthoDB" id="9796616at2"/>
<comment type="similarity">
    <text evidence="2">Belongs to the MreD family.</text>
</comment>
<keyword evidence="7 8" id="KW-0472">Membrane</keyword>
<sequence>MNYWKLFSISVVLFFLQGSFLPLLLFGKWQPDIFLTVLIIFSLILEKKEIFVFAVVFGLIQDLIIGNFFGLHIFPYVIISWFIVQFIKEKYNKHWYVSFISVLIGSFVYFLMSSFIVWQSGYNYLTYYYLVLGVPFVLCNGLIALFLHKLLWKFKQEKEIRW</sequence>
<feature type="transmembrane region" description="Helical" evidence="8">
    <location>
        <begin position="124"/>
        <end position="147"/>
    </location>
</feature>
<name>E4L886_9FIRM</name>
<proteinExistence type="inferred from homology"/>
<evidence type="ECO:0000256" key="3">
    <source>
        <dbReference type="ARBA" id="ARBA00022475"/>
    </source>
</evidence>
<protein>
    <submittedName>
        <fullName evidence="9">Rod shape-determining protein MreD</fullName>
    </submittedName>
</protein>
<evidence type="ECO:0000313" key="10">
    <source>
        <dbReference type="Proteomes" id="UP000004594"/>
    </source>
</evidence>
<evidence type="ECO:0000256" key="7">
    <source>
        <dbReference type="ARBA" id="ARBA00023136"/>
    </source>
</evidence>